<accession>A0ABQ3N4J4</accession>
<organism evidence="1 2">
    <name type="scientific">Neobacillus kokaensis</name>
    <dbReference type="NCBI Taxonomy" id="2759023"/>
    <lineage>
        <taxon>Bacteria</taxon>
        <taxon>Bacillati</taxon>
        <taxon>Bacillota</taxon>
        <taxon>Bacilli</taxon>
        <taxon>Bacillales</taxon>
        <taxon>Bacillaceae</taxon>
        <taxon>Neobacillus</taxon>
    </lineage>
</organism>
<gene>
    <name evidence="1" type="ORF">AM1BK_34030</name>
</gene>
<comment type="caution">
    <text evidence="1">The sequence shown here is derived from an EMBL/GenBank/DDBJ whole genome shotgun (WGS) entry which is preliminary data.</text>
</comment>
<reference evidence="1 2" key="1">
    <citation type="journal article" date="2022" name="Int. J. Syst. Evol. Microbiol.">
        <title>Neobacillus kokaensis sp. nov., isolated from soil.</title>
        <authorList>
            <person name="Yuki K."/>
            <person name="Matsubara H."/>
            <person name="Yamaguchi S."/>
        </authorList>
    </citation>
    <scope>NUCLEOTIDE SEQUENCE [LARGE SCALE GENOMIC DNA]</scope>
    <source>
        <strain evidence="1 2">LOB 377</strain>
    </source>
</reference>
<keyword evidence="2" id="KW-1185">Reference proteome</keyword>
<evidence type="ECO:0000313" key="1">
    <source>
        <dbReference type="EMBL" id="GHH99860.1"/>
    </source>
</evidence>
<sequence>MQYYYQLSREAKLLLVNDSKEKEEVVYNSNQQPVKIPLIGPRPPYYANPRYEPYYPVI</sequence>
<dbReference type="Proteomes" id="UP000637074">
    <property type="component" value="Unassembled WGS sequence"/>
</dbReference>
<dbReference type="RefSeq" id="WP_191274828.1">
    <property type="nucleotide sequence ID" value="NZ_BNDS01000016.1"/>
</dbReference>
<name>A0ABQ3N4J4_9BACI</name>
<evidence type="ECO:0000313" key="2">
    <source>
        <dbReference type="Proteomes" id="UP000637074"/>
    </source>
</evidence>
<protein>
    <submittedName>
        <fullName evidence="1">Uncharacterized protein</fullName>
    </submittedName>
</protein>
<dbReference type="EMBL" id="BNDS01000016">
    <property type="protein sequence ID" value="GHH99860.1"/>
    <property type="molecule type" value="Genomic_DNA"/>
</dbReference>
<proteinExistence type="predicted"/>